<dbReference type="InterPro" id="IPR036188">
    <property type="entry name" value="FAD/NAD-bd_sf"/>
</dbReference>
<evidence type="ECO:0000256" key="5">
    <source>
        <dbReference type="ARBA" id="ARBA00012402"/>
    </source>
</evidence>
<comment type="subcellular location">
    <subcellularLocation>
        <location evidence="11">Cytoplasm</location>
    </subcellularLocation>
</comment>
<keyword evidence="11" id="KW-0963">Cytoplasm</keyword>
<name>A0AAE3LRB7_9BACI</name>
<dbReference type="Gene3D" id="3.90.660.20">
    <property type="entry name" value="Protoporphyrinogen oxidase, mitochondrial, domain 2"/>
    <property type="match status" value="1"/>
</dbReference>
<keyword evidence="9 11" id="KW-0560">Oxidoreductase</keyword>
<comment type="caution">
    <text evidence="13">The sequence shown here is derived from an EMBL/GenBank/DDBJ whole genome shotgun (WGS) entry which is preliminary data.</text>
</comment>
<comment type="cofactor">
    <cofactor evidence="2 11">
        <name>FAD</name>
        <dbReference type="ChEBI" id="CHEBI:57692"/>
    </cofactor>
</comment>
<dbReference type="EMBL" id="JAOUSF010000004">
    <property type="protein sequence ID" value="MCU9614454.1"/>
    <property type="molecule type" value="Genomic_DNA"/>
</dbReference>
<evidence type="ECO:0000259" key="12">
    <source>
        <dbReference type="Pfam" id="PF01593"/>
    </source>
</evidence>
<dbReference type="SUPFAM" id="SSF51905">
    <property type="entry name" value="FAD/NAD(P)-binding domain"/>
    <property type="match status" value="1"/>
</dbReference>
<dbReference type="Gene3D" id="1.10.3110.10">
    <property type="entry name" value="protoporphyrinogen ix oxidase, domain 3"/>
    <property type="match status" value="1"/>
</dbReference>
<protein>
    <recommendedName>
        <fullName evidence="6 11">Coproporphyrinogen III oxidase</fullName>
        <ecNumber evidence="5 11">1.3.3.15</ecNumber>
    </recommendedName>
</protein>
<dbReference type="SUPFAM" id="SSF54373">
    <property type="entry name" value="FAD-linked reductases, C-terminal domain"/>
    <property type="match status" value="1"/>
</dbReference>
<comment type="catalytic activity">
    <reaction evidence="1">
        <text>coproporphyrinogen III + 3 O2 = coproporphyrin III + 3 H2O2</text>
        <dbReference type="Rhea" id="RHEA:43436"/>
        <dbReference type="ChEBI" id="CHEBI:15379"/>
        <dbReference type="ChEBI" id="CHEBI:16240"/>
        <dbReference type="ChEBI" id="CHEBI:57309"/>
        <dbReference type="ChEBI" id="CHEBI:131725"/>
        <dbReference type="EC" id="1.3.3.15"/>
    </reaction>
    <physiologicalReaction direction="left-to-right" evidence="1">
        <dbReference type="Rhea" id="RHEA:43437"/>
    </physiologicalReaction>
</comment>
<evidence type="ECO:0000256" key="8">
    <source>
        <dbReference type="ARBA" id="ARBA00022827"/>
    </source>
</evidence>
<sequence length="461" mass="51143">MRNILILGGGITGLTVLYELNKWRQASNADVRLMLAEASPKLGGKIQTVTEKGFIMETGADSIVSRKIENGGLLEELGLHTEQVYNSAGISYIYVDGELKQIPADAIFGIPTSIESLATTTLVSAEGKVAALQDFYVTDNPFTENDSIGDFLEYYFGKELVEKQIAPVLSGVYSGKLSELSIKSTMPYLLDYKNEFGSIIKGFSANKEKFKSGGSKKFLSFKNGLHTLIDGLVEHSKGAEIYTNWEAIRMEREQDKYQVTFANGEKIEADEVVLSIPHSSAQRLLQFDGLDTDFSHLQTSALISVYLGFAIPDERLPYDGTGFITANQEDLFCNACTWTSRKWEHTSNQGNLLVRMFYKNSNPRFSEIQQMNEQQLVKVALTDFEKSLGIKAEPMVHIVTDWTGKMPKYQINHAETITALVTKLSVNYPGVYLAGSSYYGVGVPDCIENGKEIAQKIIQSL</sequence>
<dbReference type="RefSeq" id="WP_263073732.1">
    <property type="nucleotide sequence ID" value="NZ_JAOUSF010000004.1"/>
</dbReference>
<dbReference type="PANTHER" id="PTHR42923">
    <property type="entry name" value="PROTOPORPHYRINOGEN OXIDASE"/>
    <property type="match status" value="1"/>
</dbReference>
<keyword evidence="10 11" id="KW-0350">Heme biosynthesis</keyword>
<evidence type="ECO:0000256" key="6">
    <source>
        <dbReference type="ARBA" id="ARBA00019046"/>
    </source>
</evidence>
<dbReference type="GO" id="GO:0006783">
    <property type="term" value="P:heme biosynthetic process"/>
    <property type="evidence" value="ECO:0007669"/>
    <property type="project" value="UniProtKB-UniRule"/>
</dbReference>
<dbReference type="GO" id="GO:0005737">
    <property type="term" value="C:cytoplasm"/>
    <property type="evidence" value="ECO:0007669"/>
    <property type="project" value="UniProtKB-SubCell"/>
</dbReference>
<gene>
    <name evidence="13" type="primary">hemG</name>
    <name evidence="13" type="ORF">OEV98_12990</name>
</gene>
<evidence type="ECO:0000256" key="7">
    <source>
        <dbReference type="ARBA" id="ARBA00022630"/>
    </source>
</evidence>
<dbReference type="AlphaFoldDB" id="A0AAE3LRB7"/>
<dbReference type="Proteomes" id="UP001209318">
    <property type="component" value="Unassembled WGS sequence"/>
</dbReference>
<reference evidence="13" key="1">
    <citation type="submission" date="2022-10" db="EMBL/GenBank/DDBJ databases">
        <title>Description of Fervidibacillus gen. nov. in the family Fervidibacillaceae fam. nov. with two species, Fervidibacillus albus sp. nov., and Fervidibacillus halotolerans sp. nov., isolated from tidal flat sediments.</title>
        <authorList>
            <person name="Kwon K.K."/>
            <person name="Yang S.-H."/>
        </authorList>
    </citation>
    <scope>NUCLEOTIDE SEQUENCE</scope>
    <source>
        <strain evidence="13">JCM 19140</strain>
    </source>
</reference>
<evidence type="ECO:0000256" key="3">
    <source>
        <dbReference type="ARBA" id="ARBA00004744"/>
    </source>
</evidence>
<comment type="pathway">
    <text evidence="3 11">Porphyrin-containing compound metabolism; protoheme biosynthesis.</text>
</comment>
<dbReference type="Gene3D" id="3.50.50.60">
    <property type="entry name" value="FAD/NAD(P)-binding domain"/>
    <property type="match status" value="1"/>
</dbReference>
<keyword evidence="14" id="KW-1185">Reference proteome</keyword>
<comment type="function">
    <text evidence="11">Involved in coproporphyrin-dependent heme b biosynthesis. Catalyzes the oxidation of coproporphyrinogen III to coproporphyrin III.</text>
</comment>
<evidence type="ECO:0000313" key="14">
    <source>
        <dbReference type="Proteomes" id="UP001209318"/>
    </source>
</evidence>
<proteinExistence type="inferred from homology"/>
<dbReference type="EC" id="1.3.3.15" evidence="5 11"/>
<dbReference type="GO" id="GO:0004729">
    <property type="term" value="F:oxygen-dependent protoporphyrinogen oxidase activity"/>
    <property type="evidence" value="ECO:0007669"/>
    <property type="project" value="UniProtKB-UniRule"/>
</dbReference>
<dbReference type="InterPro" id="IPR004572">
    <property type="entry name" value="Protoporphyrinogen_oxidase"/>
</dbReference>
<evidence type="ECO:0000256" key="1">
    <source>
        <dbReference type="ARBA" id="ARBA00001755"/>
    </source>
</evidence>
<dbReference type="Pfam" id="PF01593">
    <property type="entry name" value="Amino_oxidase"/>
    <property type="match status" value="1"/>
</dbReference>
<dbReference type="InterPro" id="IPR050464">
    <property type="entry name" value="Zeta_carotene_desat/Oxidored"/>
</dbReference>
<keyword evidence="7 11" id="KW-0285">Flavoprotein</keyword>
<evidence type="ECO:0000256" key="4">
    <source>
        <dbReference type="ARBA" id="ARBA00008310"/>
    </source>
</evidence>
<evidence type="ECO:0000256" key="11">
    <source>
        <dbReference type="RuleBase" id="RU364052"/>
    </source>
</evidence>
<comment type="similarity">
    <text evidence="4 11">Belongs to the protoporphyrinogen/coproporphyrinogen oxidase family. Coproporphyrinogen III oxidase subfamily.</text>
</comment>
<accession>A0AAE3LRB7</accession>
<organism evidence="13 14">
    <name type="scientific">Perspicuibacillus lycopersici</name>
    <dbReference type="NCBI Taxonomy" id="1325689"/>
    <lineage>
        <taxon>Bacteria</taxon>
        <taxon>Bacillati</taxon>
        <taxon>Bacillota</taxon>
        <taxon>Bacilli</taxon>
        <taxon>Bacillales</taxon>
        <taxon>Bacillaceae</taxon>
        <taxon>Perspicuibacillus</taxon>
    </lineage>
</organism>
<dbReference type="NCBIfam" id="TIGR00562">
    <property type="entry name" value="proto_IX_ox"/>
    <property type="match status" value="1"/>
</dbReference>
<dbReference type="PANTHER" id="PTHR42923:SF3">
    <property type="entry name" value="PROTOPORPHYRINOGEN OXIDASE"/>
    <property type="match status" value="1"/>
</dbReference>
<evidence type="ECO:0000256" key="2">
    <source>
        <dbReference type="ARBA" id="ARBA00001974"/>
    </source>
</evidence>
<evidence type="ECO:0000256" key="9">
    <source>
        <dbReference type="ARBA" id="ARBA00023002"/>
    </source>
</evidence>
<dbReference type="InterPro" id="IPR002937">
    <property type="entry name" value="Amino_oxidase"/>
</dbReference>
<keyword evidence="8 11" id="KW-0274">FAD</keyword>
<feature type="domain" description="Amine oxidase" evidence="12">
    <location>
        <begin position="12"/>
        <end position="458"/>
    </location>
</feature>
<evidence type="ECO:0000256" key="10">
    <source>
        <dbReference type="ARBA" id="ARBA00023133"/>
    </source>
</evidence>
<evidence type="ECO:0000313" key="13">
    <source>
        <dbReference type="EMBL" id="MCU9614454.1"/>
    </source>
</evidence>